<dbReference type="InterPro" id="IPR009057">
    <property type="entry name" value="Homeodomain-like_sf"/>
</dbReference>
<dbReference type="PANTHER" id="PTHR43479:SF11">
    <property type="entry name" value="ACREF_ENVCD OPERON REPRESSOR-RELATED"/>
    <property type="match status" value="1"/>
</dbReference>
<name>A0A0K8J8I5_9FIRM</name>
<dbReference type="InterPro" id="IPR001647">
    <property type="entry name" value="HTH_TetR"/>
</dbReference>
<evidence type="ECO:0000313" key="4">
    <source>
        <dbReference type="EMBL" id="CUH93628.1"/>
    </source>
</evidence>
<organism evidence="4 5">
    <name type="scientific">Herbinix luporum</name>
    <dbReference type="NCBI Taxonomy" id="1679721"/>
    <lineage>
        <taxon>Bacteria</taxon>
        <taxon>Bacillati</taxon>
        <taxon>Bacillota</taxon>
        <taxon>Clostridia</taxon>
        <taxon>Lachnospirales</taxon>
        <taxon>Lachnospiraceae</taxon>
        <taxon>Herbinix</taxon>
    </lineage>
</organism>
<dbReference type="Gene3D" id="1.10.357.10">
    <property type="entry name" value="Tetracycline Repressor, domain 2"/>
    <property type="match status" value="1"/>
</dbReference>
<dbReference type="KEGG" id="hsd:SD1D_2092"/>
<accession>A0A0K8J8I5</accession>
<evidence type="ECO:0000256" key="1">
    <source>
        <dbReference type="ARBA" id="ARBA00023125"/>
    </source>
</evidence>
<keyword evidence="5" id="KW-1185">Reference proteome</keyword>
<gene>
    <name evidence="4" type="ORF">SD1D_2092</name>
</gene>
<keyword evidence="1 2" id="KW-0238">DNA-binding</keyword>
<sequence length="215" mass="25070">MARNKYPEETKKKILEVARELFYIKGYDNTTIQDIVDNLGGLTKGVIYHHFKSKQDILEKVMESLGVSDEQSNWYDNWQGETGLEKIKLQILKSFQNFERYAILYSAEALLESPRLIGDVYLSTLNESANYLKVYIDEGIKDGSISTQYSKELSEFISLMMNMWLGLNIISFSRQELEERLYFLKNLLESINIPLIDDSIISATLRLHDYIQKRK</sequence>
<proteinExistence type="predicted"/>
<feature type="DNA-binding region" description="H-T-H motif" evidence="2">
    <location>
        <begin position="32"/>
        <end position="51"/>
    </location>
</feature>
<dbReference type="Proteomes" id="UP000196053">
    <property type="component" value="Chromosome I"/>
</dbReference>
<dbReference type="GO" id="GO:0003677">
    <property type="term" value="F:DNA binding"/>
    <property type="evidence" value="ECO:0007669"/>
    <property type="project" value="UniProtKB-UniRule"/>
</dbReference>
<feature type="domain" description="HTH tetR-type" evidence="3">
    <location>
        <begin position="8"/>
        <end position="69"/>
    </location>
</feature>
<dbReference type="RefSeq" id="WP_058258861.1">
    <property type="nucleotide sequence ID" value="NZ_DUPS01000032.1"/>
</dbReference>
<dbReference type="PANTHER" id="PTHR43479">
    <property type="entry name" value="ACREF/ENVCD OPERON REPRESSOR-RELATED"/>
    <property type="match status" value="1"/>
</dbReference>
<evidence type="ECO:0000313" key="5">
    <source>
        <dbReference type="Proteomes" id="UP000196053"/>
    </source>
</evidence>
<dbReference type="SUPFAM" id="SSF46689">
    <property type="entry name" value="Homeodomain-like"/>
    <property type="match status" value="1"/>
</dbReference>
<dbReference type="PROSITE" id="PS50977">
    <property type="entry name" value="HTH_TETR_2"/>
    <property type="match status" value="1"/>
</dbReference>
<dbReference type="AlphaFoldDB" id="A0A0K8J8I5"/>
<dbReference type="Pfam" id="PF00440">
    <property type="entry name" value="TetR_N"/>
    <property type="match status" value="1"/>
</dbReference>
<dbReference type="InterPro" id="IPR050624">
    <property type="entry name" value="HTH-type_Tx_Regulator"/>
</dbReference>
<evidence type="ECO:0000259" key="3">
    <source>
        <dbReference type="PROSITE" id="PS50977"/>
    </source>
</evidence>
<reference evidence="5" key="1">
    <citation type="submission" date="2015-09" db="EMBL/GenBank/DDBJ databases">
        <authorList>
            <person name="Wibberg D."/>
        </authorList>
    </citation>
    <scope>NUCLEOTIDE SEQUENCE [LARGE SCALE GENOMIC DNA]</scope>
    <source>
        <strain evidence="5">SD1D</strain>
    </source>
</reference>
<dbReference type="OrthoDB" id="9814200at2"/>
<evidence type="ECO:0000256" key="2">
    <source>
        <dbReference type="PROSITE-ProRule" id="PRU00335"/>
    </source>
</evidence>
<protein>
    <recommendedName>
        <fullName evidence="3">HTH tetR-type domain-containing protein</fullName>
    </recommendedName>
</protein>
<dbReference type="EMBL" id="LN879430">
    <property type="protein sequence ID" value="CUH93628.1"/>
    <property type="molecule type" value="Genomic_DNA"/>
</dbReference>